<reference evidence="1 2" key="1">
    <citation type="journal article" date="2020" name="Genome Biol. Evol.">
        <title>Comparative genomics of strictly vertically transmitted, feminizing microsporidia endosymbionts of amphipod crustaceans.</title>
        <authorList>
            <person name="Cormier A."/>
            <person name="Chebbi M.A."/>
            <person name="Giraud I."/>
            <person name="Wattier R."/>
            <person name="Teixeira M."/>
            <person name="Gilbert C."/>
            <person name="Rigaud T."/>
            <person name="Cordaux R."/>
        </authorList>
    </citation>
    <scope>NUCLEOTIDE SEQUENCE [LARGE SCALE GENOMIC DNA]</scope>
    <source>
        <strain evidence="1 2">Ou3-Ou53</strain>
    </source>
</reference>
<keyword evidence="2" id="KW-1185">Reference proteome</keyword>
<dbReference type="OrthoDB" id="10251780at2759"/>
<dbReference type="PROSITE" id="PS50231">
    <property type="entry name" value="RICIN_B_LECTIN"/>
    <property type="match status" value="1"/>
</dbReference>
<protein>
    <submittedName>
        <fullName evidence="1">Uncharacterized protein</fullName>
    </submittedName>
</protein>
<accession>A0A9P6H1P4</accession>
<evidence type="ECO:0000313" key="1">
    <source>
        <dbReference type="EMBL" id="KAF9764387.1"/>
    </source>
</evidence>
<organism evidence="1 2">
    <name type="scientific">Nosema granulosis</name>
    <dbReference type="NCBI Taxonomy" id="83296"/>
    <lineage>
        <taxon>Eukaryota</taxon>
        <taxon>Fungi</taxon>
        <taxon>Fungi incertae sedis</taxon>
        <taxon>Microsporidia</taxon>
        <taxon>Nosematidae</taxon>
        <taxon>Nosema</taxon>
    </lineage>
</organism>
<name>A0A9P6H1P4_9MICR</name>
<sequence>MIFVLFLFKYLHARVGTLAPYKSSNLRLSIMADNSLRFIDPLKNNNKNDSDLVSIEPDKFRISLRDKPICKVDENEPLVSTCVDKVRFIDWAPTGEDGFWKFRTDNDYCLTAGGFDKKTKGYFVHAIKCDQNNINQKFKFTPISKKNTPLFADQIDEYGEGNILEFHKIVSDLTKDKPVLITVKDDTGDKHYRTTSKELNSLFAPGNQGKLMDHDFLVDRGINAPPLKNTNTIN</sequence>
<dbReference type="EMBL" id="SBJO01000025">
    <property type="protein sequence ID" value="KAF9764387.1"/>
    <property type="molecule type" value="Genomic_DNA"/>
</dbReference>
<evidence type="ECO:0000313" key="2">
    <source>
        <dbReference type="Proteomes" id="UP000740883"/>
    </source>
</evidence>
<dbReference type="Proteomes" id="UP000740883">
    <property type="component" value="Unassembled WGS sequence"/>
</dbReference>
<dbReference type="AlphaFoldDB" id="A0A9P6H1P4"/>
<gene>
    <name evidence="1" type="ORF">NGRA_0603</name>
</gene>
<comment type="caution">
    <text evidence="1">The sequence shown here is derived from an EMBL/GenBank/DDBJ whole genome shotgun (WGS) entry which is preliminary data.</text>
</comment>
<dbReference type="InterPro" id="IPR035992">
    <property type="entry name" value="Ricin_B-like_lectins"/>
</dbReference>
<proteinExistence type="predicted"/>
<dbReference type="SUPFAM" id="SSF50370">
    <property type="entry name" value="Ricin B-like lectins"/>
    <property type="match status" value="1"/>
</dbReference>